<dbReference type="InterPro" id="IPR009045">
    <property type="entry name" value="Zn_M74/Hedgehog-like"/>
</dbReference>
<dbReference type="Proteomes" id="UP001156441">
    <property type="component" value="Unassembled WGS sequence"/>
</dbReference>
<dbReference type="InterPro" id="IPR039561">
    <property type="entry name" value="Peptidase_M15C"/>
</dbReference>
<accession>A0ABT2J4R2</accession>
<dbReference type="SUPFAM" id="SSF55166">
    <property type="entry name" value="Hedgehog/DD-peptidase"/>
    <property type="match status" value="1"/>
</dbReference>
<keyword evidence="3" id="KW-1185">Reference proteome</keyword>
<dbReference type="InterPro" id="IPR036689">
    <property type="entry name" value="ESAT-6-like_sf"/>
</dbReference>
<evidence type="ECO:0000259" key="1">
    <source>
        <dbReference type="Pfam" id="PF13539"/>
    </source>
</evidence>
<reference evidence="2 3" key="1">
    <citation type="submission" date="2021-02" db="EMBL/GenBank/DDBJ databases">
        <title>Actinophytocola xerophila sp. nov., isolated from soil of cotton cropping field.</title>
        <authorList>
            <person name="Huang R."/>
            <person name="Chen X."/>
            <person name="Ge X."/>
            <person name="Liu W."/>
        </authorList>
    </citation>
    <scope>NUCLEOTIDE SEQUENCE [LARGE SCALE GENOMIC DNA]</scope>
    <source>
        <strain evidence="2 3">S1-96</strain>
    </source>
</reference>
<evidence type="ECO:0000313" key="3">
    <source>
        <dbReference type="Proteomes" id="UP001156441"/>
    </source>
</evidence>
<comment type="caution">
    <text evidence="2">The sequence shown here is derived from an EMBL/GenBank/DDBJ whole genome shotgun (WGS) entry which is preliminary data.</text>
</comment>
<evidence type="ECO:0000313" key="2">
    <source>
        <dbReference type="EMBL" id="MCT2582751.1"/>
    </source>
</evidence>
<gene>
    <name evidence="2" type="ORF">JT362_06420</name>
</gene>
<name>A0ABT2J4R2_9PSEU</name>
<dbReference type="Gene3D" id="3.30.1380.10">
    <property type="match status" value="1"/>
</dbReference>
<dbReference type="RefSeq" id="WP_260190088.1">
    <property type="nucleotide sequence ID" value="NZ_JAFFZE010000006.1"/>
</dbReference>
<dbReference type="EMBL" id="JAFFZE010000006">
    <property type="protein sequence ID" value="MCT2582751.1"/>
    <property type="molecule type" value="Genomic_DNA"/>
</dbReference>
<feature type="domain" description="Peptidase M15C" evidence="1">
    <location>
        <begin position="386"/>
        <end position="450"/>
    </location>
</feature>
<dbReference type="SUPFAM" id="SSF140453">
    <property type="entry name" value="EsxAB dimer-like"/>
    <property type="match status" value="1"/>
</dbReference>
<sequence>MTTTTDNSAQDLFENIRTTANAIEEGDWLDAGVGVAKVAMDIIGLEGDPLGAIASSGVSWVLGAVSFLREPFDILKGDPGAISSSASSWNGACGNLHETADRYRQASVDQTSLWQGTAADRYRAASNNQADGLSALSQASRGVSQAMQQGGSLLASVRKQVLDLISQAVQQIIQICIDALSKSWMSFGASVALGISRSVQKAVQTGQKLMQAIQKLVQGLQKIIKVVQQIMKVAQSVKQLLETIGGKASGEQPQALSGYQVTTSGAMGSVQHAVDTGRAPTLMNAIAPGYQWEAPPMAGGGVQLAQATVQQQGGPVSQNGWPVNPPRGNRTIPGTDVQLNVADGPAGDVLMYVAEQVHNRVEDVTLDDPVDGEEDDWGYAYRNVRGGEAVSNHASATAIDLNATRHPLGVRDTFTETQVNEIHRILEEVDGVVRWGGDYQNRADDMHFEINASLAEVTAVADRLRAAQAQPAQ</sequence>
<protein>
    <submittedName>
        <fullName evidence="2">M15 family metallopeptidase</fullName>
    </submittedName>
</protein>
<proteinExistence type="predicted"/>
<organism evidence="2 3">
    <name type="scientific">Actinophytocola gossypii</name>
    <dbReference type="NCBI Taxonomy" id="2812003"/>
    <lineage>
        <taxon>Bacteria</taxon>
        <taxon>Bacillati</taxon>
        <taxon>Actinomycetota</taxon>
        <taxon>Actinomycetes</taxon>
        <taxon>Pseudonocardiales</taxon>
        <taxon>Pseudonocardiaceae</taxon>
    </lineage>
</organism>
<dbReference type="Pfam" id="PF13539">
    <property type="entry name" value="Peptidase_M15_4"/>
    <property type="match status" value="1"/>
</dbReference>